<dbReference type="STRING" id="4955.A0A1G4MKG8"/>
<gene>
    <name evidence="10" type="ORF">LAFE_0H11936G</name>
</gene>
<dbReference type="EMBL" id="LT598491">
    <property type="protein sequence ID" value="SCW04366.1"/>
    <property type="molecule type" value="Genomic_DNA"/>
</dbReference>
<proteinExistence type="inferred from homology"/>
<evidence type="ECO:0000256" key="6">
    <source>
        <dbReference type="PROSITE-ProRule" id="PRU00339"/>
    </source>
</evidence>
<dbReference type="OMA" id="VAWEILD"/>
<evidence type="ECO:0000256" key="4">
    <source>
        <dbReference type="ARBA" id="ARBA00022803"/>
    </source>
</evidence>
<evidence type="ECO:0000256" key="7">
    <source>
        <dbReference type="SAM" id="Coils"/>
    </source>
</evidence>
<dbReference type="Pfam" id="PF10516">
    <property type="entry name" value="SHNi-TPR"/>
    <property type="match status" value="1"/>
</dbReference>
<feature type="region of interest" description="Disordered" evidence="8">
    <location>
        <begin position="105"/>
        <end position="154"/>
    </location>
</feature>
<dbReference type="GO" id="GO:0006335">
    <property type="term" value="P:DNA replication-dependent chromatin assembly"/>
    <property type="evidence" value="ECO:0007669"/>
    <property type="project" value="TreeGrafter"/>
</dbReference>
<dbReference type="InterPro" id="IPR019734">
    <property type="entry name" value="TPR_rpt"/>
</dbReference>
<dbReference type="OrthoDB" id="5587616at2759"/>
<dbReference type="GO" id="GO:0042393">
    <property type="term" value="F:histone binding"/>
    <property type="evidence" value="ECO:0007669"/>
    <property type="project" value="TreeGrafter"/>
</dbReference>
<dbReference type="InterPro" id="IPR011990">
    <property type="entry name" value="TPR-like_helical_dom_sf"/>
</dbReference>
<dbReference type="InterPro" id="IPR019544">
    <property type="entry name" value="Tetratricopeptide_SHNi-TPR_dom"/>
</dbReference>
<evidence type="ECO:0000256" key="5">
    <source>
        <dbReference type="ARBA" id="ARBA00023242"/>
    </source>
</evidence>
<keyword evidence="7" id="KW-0175">Coiled coil</keyword>
<dbReference type="InterPro" id="IPR051730">
    <property type="entry name" value="NASP-like"/>
</dbReference>
<dbReference type="PROSITE" id="PS50005">
    <property type="entry name" value="TPR"/>
    <property type="match status" value="1"/>
</dbReference>
<feature type="coiled-coil region" evidence="7">
    <location>
        <begin position="248"/>
        <end position="295"/>
    </location>
</feature>
<comment type="similarity">
    <text evidence="2">Belongs to the NASP family.</text>
</comment>
<keyword evidence="4 6" id="KW-0802">TPR repeat</keyword>
<keyword evidence="5" id="KW-0539">Nucleus</keyword>
<feature type="compositionally biased region" description="Basic and acidic residues" evidence="8">
    <location>
        <begin position="331"/>
        <end position="344"/>
    </location>
</feature>
<comment type="subcellular location">
    <subcellularLocation>
        <location evidence="1">Nucleus</location>
    </subcellularLocation>
</comment>
<feature type="repeat" description="TPR" evidence="6">
    <location>
        <begin position="182"/>
        <end position="215"/>
    </location>
</feature>
<feature type="compositionally biased region" description="Acidic residues" evidence="8">
    <location>
        <begin position="130"/>
        <end position="154"/>
    </location>
</feature>
<dbReference type="GO" id="GO:0034080">
    <property type="term" value="P:CENP-A containing chromatin assembly"/>
    <property type="evidence" value="ECO:0007669"/>
    <property type="project" value="TreeGrafter"/>
</dbReference>
<keyword evidence="3" id="KW-0677">Repeat</keyword>
<feature type="domain" description="Tetratricopeptide SHNi-TPR" evidence="9">
    <location>
        <begin position="182"/>
        <end position="217"/>
    </location>
</feature>
<dbReference type="PANTHER" id="PTHR15081:SF1">
    <property type="entry name" value="NUCLEAR AUTOANTIGENIC SPERM PROTEIN"/>
    <property type="match status" value="1"/>
</dbReference>
<protein>
    <submittedName>
        <fullName evidence="10">LAFE_0H11936g1_1</fullName>
    </submittedName>
</protein>
<feature type="region of interest" description="Disordered" evidence="8">
    <location>
        <begin position="67"/>
        <end position="88"/>
    </location>
</feature>
<dbReference type="Proteomes" id="UP000190831">
    <property type="component" value="Chromosome H"/>
</dbReference>
<name>A0A1G4MKG8_LACFM</name>
<dbReference type="AlphaFoldDB" id="A0A1G4MKG8"/>
<dbReference type="GO" id="GO:0005654">
    <property type="term" value="C:nucleoplasm"/>
    <property type="evidence" value="ECO:0007669"/>
    <property type="project" value="TreeGrafter"/>
</dbReference>
<evidence type="ECO:0000256" key="3">
    <source>
        <dbReference type="ARBA" id="ARBA00022737"/>
    </source>
</evidence>
<evidence type="ECO:0000259" key="9">
    <source>
        <dbReference type="Pfam" id="PF10516"/>
    </source>
</evidence>
<sequence>MSTDENIKSLLSEAAKYYAVKDFEKSTNLYSELNELNDALTGQNNADYLYLYGKSLFQLALSHSEVLGGGPDDEDPINEDQDESSEQKQQMYQFNEVLAEGDEIVEEERENTESEEAHGQEKVGTHQLAEGEEDGDNDGEEDGDNEEDEKSDDFESAWEILDLARAIYEKQGDKPEIMKKLSETYDILGEISLEAENFSQAKEDFQHCLQIRQKLYSSEDPTNRLIIESYYKLSLALEFDPLESESCKENLNKAVQLLKRRIDEKHAEEGDKDLLKELKLKLRELQAVKNPLEALKSEGMLQIQRALSGDSSVPAPVNDLTSMVKKRKSSSKPDVENEKKPRKQ</sequence>
<dbReference type="SUPFAM" id="SSF48452">
    <property type="entry name" value="TPR-like"/>
    <property type="match status" value="1"/>
</dbReference>
<evidence type="ECO:0000313" key="10">
    <source>
        <dbReference type="EMBL" id="SCW04366.1"/>
    </source>
</evidence>
<evidence type="ECO:0000313" key="11">
    <source>
        <dbReference type="Proteomes" id="UP000190831"/>
    </source>
</evidence>
<organism evidence="10 11">
    <name type="scientific">Lachancea fermentati</name>
    <name type="common">Zygosaccharomyces fermentati</name>
    <dbReference type="NCBI Taxonomy" id="4955"/>
    <lineage>
        <taxon>Eukaryota</taxon>
        <taxon>Fungi</taxon>
        <taxon>Dikarya</taxon>
        <taxon>Ascomycota</taxon>
        <taxon>Saccharomycotina</taxon>
        <taxon>Saccharomycetes</taxon>
        <taxon>Saccharomycetales</taxon>
        <taxon>Saccharomycetaceae</taxon>
        <taxon>Lachancea</taxon>
    </lineage>
</organism>
<keyword evidence="11" id="KW-1185">Reference proteome</keyword>
<feature type="region of interest" description="Disordered" evidence="8">
    <location>
        <begin position="307"/>
        <end position="344"/>
    </location>
</feature>
<dbReference type="Gene3D" id="1.25.40.10">
    <property type="entry name" value="Tetratricopeptide repeat domain"/>
    <property type="match status" value="1"/>
</dbReference>
<evidence type="ECO:0000256" key="8">
    <source>
        <dbReference type="SAM" id="MobiDB-lite"/>
    </source>
</evidence>
<evidence type="ECO:0000256" key="2">
    <source>
        <dbReference type="ARBA" id="ARBA00008402"/>
    </source>
</evidence>
<feature type="compositionally biased region" description="Acidic residues" evidence="8">
    <location>
        <begin position="71"/>
        <end position="84"/>
    </location>
</feature>
<reference evidence="10 11" key="1">
    <citation type="submission" date="2016-03" db="EMBL/GenBank/DDBJ databases">
        <authorList>
            <person name="Devillers H."/>
        </authorList>
    </citation>
    <scope>NUCLEOTIDE SEQUENCE [LARGE SCALE GENOMIC DNA]</scope>
    <source>
        <strain evidence="10">CBS 6772</strain>
    </source>
</reference>
<dbReference type="PANTHER" id="PTHR15081">
    <property type="entry name" value="NUCLEAR AUTOANTIGENIC SPERM PROTEIN NASP -RELATED"/>
    <property type="match status" value="1"/>
</dbReference>
<accession>A0A1G4MKG8</accession>
<feature type="compositionally biased region" description="Basic and acidic residues" evidence="8">
    <location>
        <begin position="111"/>
        <end position="124"/>
    </location>
</feature>
<evidence type="ECO:0000256" key="1">
    <source>
        <dbReference type="ARBA" id="ARBA00004123"/>
    </source>
</evidence>